<comment type="caution">
    <text evidence="2">The sequence shown here is derived from an EMBL/GenBank/DDBJ whole genome shotgun (WGS) entry which is preliminary data.</text>
</comment>
<proteinExistence type="predicted"/>
<keyword evidence="1" id="KW-0812">Transmembrane</keyword>
<dbReference type="RefSeq" id="WP_152890231.1">
    <property type="nucleotide sequence ID" value="NZ_WHJC01000145.1"/>
</dbReference>
<evidence type="ECO:0000256" key="1">
    <source>
        <dbReference type="SAM" id="Phobius"/>
    </source>
</evidence>
<feature type="transmembrane region" description="Helical" evidence="1">
    <location>
        <begin position="68"/>
        <end position="89"/>
    </location>
</feature>
<sequence length="101" mass="11522">MDSVEWRFACIIFTFAIIGIICFLKRFKSGILAASTGIVISLGVWGIRELNNKVQSFFSGIGISTKDIMILILCIVASIILFFFLSLLFKRKNNKGRKRRW</sequence>
<keyword evidence="3" id="KW-1185">Reference proteome</keyword>
<organism evidence="2 3">
    <name type="scientific">Clostridium tarantellae</name>
    <dbReference type="NCBI Taxonomy" id="39493"/>
    <lineage>
        <taxon>Bacteria</taxon>
        <taxon>Bacillati</taxon>
        <taxon>Bacillota</taxon>
        <taxon>Clostridia</taxon>
        <taxon>Eubacteriales</taxon>
        <taxon>Clostridiaceae</taxon>
        <taxon>Clostridium</taxon>
    </lineage>
</organism>
<protein>
    <submittedName>
        <fullName evidence="2">Uncharacterized protein</fullName>
    </submittedName>
</protein>
<feature type="transmembrane region" description="Helical" evidence="1">
    <location>
        <begin position="31"/>
        <end position="48"/>
    </location>
</feature>
<dbReference type="EMBL" id="WHJC01000145">
    <property type="protein sequence ID" value="MPQ44071.1"/>
    <property type="molecule type" value="Genomic_DNA"/>
</dbReference>
<keyword evidence="1" id="KW-0472">Membrane</keyword>
<feature type="transmembrane region" description="Helical" evidence="1">
    <location>
        <begin position="6"/>
        <end position="24"/>
    </location>
</feature>
<gene>
    <name evidence="2" type="ORF">GBZ86_09885</name>
</gene>
<dbReference type="AlphaFoldDB" id="A0A6I1MT80"/>
<evidence type="ECO:0000313" key="2">
    <source>
        <dbReference type="EMBL" id="MPQ44071.1"/>
    </source>
</evidence>
<keyword evidence="1" id="KW-1133">Transmembrane helix</keyword>
<dbReference type="Proteomes" id="UP000430345">
    <property type="component" value="Unassembled WGS sequence"/>
</dbReference>
<reference evidence="2 3" key="1">
    <citation type="submission" date="2019-10" db="EMBL/GenBank/DDBJ databases">
        <title>The Genome Sequence of Clostridium tarantellae Isolated from Fish Brain.</title>
        <authorList>
            <person name="Bano L."/>
            <person name="Kiel M."/>
            <person name="Sales G."/>
            <person name="Doxey A.C."/>
            <person name="Mansfield M.J."/>
            <person name="Schiavone M."/>
            <person name="Rossetto O."/>
            <person name="Pirazzini M."/>
            <person name="Dobrindt U."/>
            <person name="Montecucco C."/>
        </authorList>
    </citation>
    <scope>NUCLEOTIDE SEQUENCE [LARGE SCALE GENOMIC DNA]</scope>
    <source>
        <strain evidence="2 3">DSM 3997</strain>
    </source>
</reference>
<accession>A0A6I1MT80</accession>
<evidence type="ECO:0000313" key="3">
    <source>
        <dbReference type="Proteomes" id="UP000430345"/>
    </source>
</evidence>
<name>A0A6I1MT80_9CLOT</name>